<reference evidence="1 2" key="1">
    <citation type="submission" date="2023-10" db="EMBL/GenBank/DDBJ databases">
        <title>Chromosome-scale genome assembly provides insights into flower coloration mechanisms of Canna indica.</title>
        <authorList>
            <person name="Li C."/>
        </authorList>
    </citation>
    <scope>NUCLEOTIDE SEQUENCE [LARGE SCALE GENOMIC DNA]</scope>
    <source>
        <tissue evidence="1">Flower</tissue>
    </source>
</reference>
<keyword evidence="2" id="KW-1185">Reference proteome</keyword>
<dbReference type="Proteomes" id="UP001327560">
    <property type="component" value="Chromosome 2"/>
</dbReference>
<sequence>MGRGKIKRGVEWRDGKKLARRTRTPEASTLENKECFLDEASSSSSVNAKNCDQLFFGGWRPVPVVAAS</sequence>
<accession>A0AAQ3Q4Y1</accession>
<gene>
    <name evidence="1" type="ORF">Cni_G04926</name>
</gene>
<proteinExistence type="predicted"/>
<dbReference type="AlphaFoldDB" id="A0AAQ3Q4Y1"/>
<evidence type="ECO:0000313" key="1">
    <source>
        <dbReference type="EMBL" id="WOK96219.1"/>
    </source>
</evidence>
<protein>
    <submittedName>
        <fullName evidence="1">Uncharacterized protein</fullName>
    </submittedName>
</protein>
<evidence type="ECO:0000313" key="2">
    <source>
        <dbReference type="Proteomes" id="UP001327560"/>
    </source>
</evidence>
<name>A0AAQ3Q4Y1_9LILI</name>
<dbReference type="EMBL" id="CP136891">
    <property type="protein sequence ID" value="WOK96219.1"/>
    <property type="molecule type" value="Genomic_DNA"/>
</dbReference>
<organism evidence="1 2">
    <name type="scientific">Canna indica</name>
    <name type="common">Indian-shot</name>
    <dbReference type="NCBI Taxonomy" id="4628"/>
    <lineage>
        <taxon>Eukaryota</taxon>
        <taxon>Viridiplantae</taxon>
        <taxon>Streptophyta</taxon>
        <taxon>Embryophyta</taxon>
        <taxon>Tracheophyta</taxon>
        <taxon>Spermatophyta</taxon>
        <taxon>Magnoliopsida</taxon>
        <taxon>Liliopsida</taxon>
        <taxon>Zingiberales</taxon>
        <taxon>Cannaceae</taxon>
        <taxon>Canna</taxon>
    </lineage>
</organism>